<comment type="caution">
    <text evidence="1">The sequence shown here is derived from an EMBL/GenBank/DDBJ whole genome shotgun (WGS) entry which is preliminary data.</text>
</comment>
<proteinExistence type="predicted"/>
<reference evidence="1" key="1">
    <citation type="submission" date="2021-01" db="EMBL/GenBank/DDBJ databases">
        <title>Genome sequence of strain Noviherbaspirillum sp. DKR-6.</title>
        <authorList>
            <person name="Chaudhary D.K."/>
        </authorList>
    </citation>
    <scope>NUCLEOTIDE SEQUENCE</scope>
    <source>
        <strain evidence="1">DKR-6</strain>
    </source>
</reference>
<name>A0A934T356_9BURK</name>
<organism evidence="1 2">
    <name type="scientific">Noviherbaspirillum pedocola</name>
    <dbReference type="NCBI Taxonomy" id="2801341"/>
    <lineage>
        <taxon>Bacteria</taxon>
        <taxon>Pseudomonadati</taxon>
        <taxon>Pseudomonadota</taxon>
        <taxon>Betaproteobacteria</taxon>
        <taxon>Burkholderiales</taxon>
        <taxon>Oxalobacteraceae</taxon>
        <taxon>Noviherbaspirillum</taxon>
    </lineage>
</organism>
<keyword evidence="2" id="KW-1185">Reference proteome</keyword>
<dbReference type="Proteomes" id="UP000622890">
    <property type="component" value="Unassembled WGS sequence"/>
</dbReference>
<dbReference type="EMBL" id="JAEPBG010000031">
    <property type="protein sequence ID" value="MBK4738932.1"/>
    <property type="molecule type" value="Genomic_DNA"/>
</dbReference>
<gene>
    <name evidence="1" type="ORF">JJB74_30330</name>
</gene>
<protein>
    <submittedName>
        <fullName evidence="1">Uncharacterized protein</fullName>
    </submittedName>
</protein>
<dbReference type="AlphaFoldDB" id="A0A934T356"/>
<dbReference type="RefSeq" id="WP_200598304.1">
    <property type="nucleotide sequence ID" value="NZ_JAEPBG010000031.1"/>
</dbReference>
<evidence type="ECO:0000313" key="2">
    <source>
        <dbReference type="Proteomes" id="UP000622890"/>
    </source>
</evidence>
<accession>A0A934T356</accession>
<evidence type="ECO:0000313" key="1">
    <source>
        <dbReference type="EMBL" id="MBK4738932.1"/>
    </source>
</evidence>
<sequence length="77" mass="8830">MVIAARSPVDRSYDRLLFKDIVPGMGYVPFKHVGNIPHRVMALEVQKARDIWLQAKHPLFEFMAQTRHEDIDIGTGV</sequence>